<dbReference type="Proteomes" id="UP001365542">
    <property type="component" value="Unassembled WGS sequence"/>
</dbReference>
<accession>A0AAV9XK21</accession>
<proteinExistence type="predicted"/>
<evidence type="ECO:0000256" key="1">
    <source>
        <dbReference type="SAM" id="MobiDB-lite"/>
    </source>
</evidence>
<reference evidence="2 3" key="1">
    <citation type="submission" date="2019-10" db="EMBL/GenBank/DDBJ databases">
        <authorList>
            <person name="Palmer J.M."/>
        </authorList>
    </citation>
    <scope>NUCLEOTIDE SEQUENCE [LARGE SCALE GENOMIC DNA]</scope>
    <source>
        <strain evidence="2 3">TWF694</strain>
    </source>
</reference>
<name>A0AAV9XK21_9PEZI</name>
<gene>
    <name evidence="2" type="ORF">TWF694_006282</name>
</gene>
<feature type="region of interest" description="Disordered" evidence="1">
    <location>
        <begin position="61"/>
        <end position="81"/>
    </location>
</feature>
<protein>
    <submittedName>
        <fullName evidence="2">Uncharacterized protein</fullName>
    </submittedName>
</protein>
<organism evidence="2 3">
    <name type="scientific">Orbilia ellipsospora</name>
    <dbReference type="NCBI Taxonomy" id="2528407"/>
    <lineage>
        <taxon>Eukaryota</taxon>
        <taxon>Fungi</taxon>
        <taxon>Dikarya</taxon>
        <taxon>Ascomycota</taxon>
        <taxon>Pezizomycotina</taxon>
        <taxon>Orbiliomycetes</taxon>
        <taxon>Orbiliales</taxon>
        <taxon>Orbiliaceae</taxon>
        <taxon>Orbilia</taxon>
    </lineage>
</organism>
<dbReference type="AlphaFoldDB" id="A0AAV9XK21"/>
<sequence length="111" mass="12739">MIYLKICGKTVLTSSSNALSNETSNAALEGYTFKTVQNLAILKNGKDIVASSKNILQDDMHLGGKEMREDEKERNGYGDKKKDLKKEKKRLYLSEQDVFIRQRWLVDRLII</sequence>
<evidence type="ECO:0000313" key="3">
    <source>
        <dbReference type="Proteomes" id="UP001365542"/>
    </source>
</evidence>
<keyword evidence="3" id="KW-1185">Reference proteome</keyword>
<dbReference type="EMBL" id="JAVHJO010000002">
    <property type="protein sequence ID" value="KAK6542323.1"/>
    <property type="molecule type" value="Genomic_DNA"/>
</dbReference>
<evidence type="ECO:0000313" key="2">
    <source>
        <dbReference type="EMBL" id="KAK6542323.1"/>
    </source>
</evidence>
<comment type="caution">
    <text evidence="2">The sequence shown here is derived from an EMBL/GenBank/DDBJ whole genome shotgun (WGS) entry which is preliminary data.</text>
</comment>